<reference evidence="1" key="1">
    <citation type="journal article" date="2012" name="Nature">
        <title>The oyster genome reveals stress adaptation and complexity of shell formation.</title>
        <authorList>
            <person name="Zhang G."/>
            <person name="Fang X."/>
            <person name="Guo X."/>
            <person name="Li L."/>
            <person name="Luo R."/>
            <person name="Xu F."/>
            <person name="Yang P."/>
            <person name="Zhang L."/>
            <person name="Wang X."/>
            <person name="Qi H."/>
            <person name="Xiong Z."/>
            <person name="Que H."/>
            <person name="Xie Y."/>
            <person name="Holland P.W."/>
            <person name="Paps J."/>
            <person name="Zhu Y."/>
            <person name="Wu F."/>
            <person name="Chen Y."/>
            <person name="Wang J."/>
            <person name="Peng C."/>
            <person name="Meng J."/>
            <person name="Yang L."/>
            <person name="Liu J."/>
            <person name="Wen B."/>
            <person name="Zhang N."/>
            <person name="Huang Z."/>
            <person name="Zhu Q."/>
            <person name="Feng Y."/>
            <person name="Mount A."/>
            <person name="Hedgecock D."/>
            <person name="Xu Z."/>
            <person name="Liu Y."/>
            <person name="Domazet-Loso T."/>
            <person name="Du Y."/>
            <person name="Sun X."/>
            <person name="Zhang S."/>
            <person name="Liu B."/>
            <person name="Cheng P."/>
            <person name="Jiang X."/>
            <person name="Li J."/>
            <person name="Fan D."/>
            <person name="Wang W."/>
            <person name="Fu W."/>
            <person name="Wang T."/>
            <person name="Wang B."/>
            <person name="Zhang J."/>
            <person name="Peng Z."/>
            <person name="Li Y."/>
            <person name="Li N."/>
            <person name="Wang J."/>
            <person name="Chen M."/>
            <person name="He Y."/>
            <person name="Tan F."/>
            <person name="Song X."/>
            <person name="Zheng Q."/>
            <person name="Huang R."/>
            <person name="Yang H."/>
            <person name="Du X."/>
            <person name="Chen L."/>
            <person name="Yang M."/>
            <person name="Gaffney P.M."/>
            <person name="Wang S."/>
            <person name="Luo L."/>
            <person name="She Z."/>
            <person name="Ming Y."/>
            <person name="Huang W."/>
            <person name="Zhang S."/>
            <person name="Huang B."/>
            <person name="Zhang Y."/>
            <person name="Qu T."/>
            <person name="Ni P."/>
            <person name="Miao G."/>
            <person name="Wang J."/>
            <person name="Wang Q."/>
            <person name="Steinberg C.E."/>
            <person name="Wang H."/>
            <person name="Li N."/>
            <person name="Qian L."/>
            <person name="Zhang G."/>
            <person name="Li Y."/>
            <person name="Yang H."/>
            <person name="Liu X."/>
            <person name="Wang J."/>
            <person name="Yin Y."/>
            <person name="Wang J."/>
        </authorList>
    </citation>
    <scope>NUCLEOTIDE SEQUENCE [LARGE SCALE GENOMIC DNA]</scope>
    <source>
        <strain evidence="1">05x7-T-G4-1.051#20</strain>
    </source>
</reference>
<dbReference type="InParanoid" id="K1PYE9"/>
<accession>K1PYE9</accession>
<protein>
    <submittedName>
        <fullName evidence="1">Uncharacterized protein</fullName>
    </submittedName>
</protein>
<sequence>MDALKEYMFSKCQSLQIEHLRPTVFNTTIQNKIGNIRQKKSCVKGSHNLFAVCRDTTSFLGVLAFTMGP</sequence>
<dbReference type="EMBL" id="JH816140">
    <property type="protein sequence ID" value="EKC26663.1"/>
    <property type="molecule type" value="Genomic_DNA"/>
</dbReference>
<name>K1PYE9_MAGGI</name>
<evidence type="ECO:0000313" key="1">
    <source>
        <dbReference type="EMBL" id="EKC26663.1"/>
    </source>
</evidence>
<proteinExistence type="predicted"/>
<organism evidence="1">
    <name type="scientific">Magallana gigas</name>
    <name type="common">Pacific oyster</name>
    <name type="synonym">Crassostrea gigas</name>
    <dbReference type="NCBI Taxonomy" id="29159"/>
    <lineage>
        <taxon>Eukaryota</taxon>
        <taxon>Metazoa</taxon>
        <taxon>Spiralia</taxon>
        <taxon>Lophotrochozoa</taxon>
        <taxon>Mollusca</taxon>
        <taxon>Bivalvia</taxon>
        <taxon>Autobranchia</taxon>
        <taxon>Pteriomorphia</taxon>
        <taxon>Ostreida</taxon>
        <taxon>Ostreoidea</taxon>
        <taxon>Ostreidae</taxon>
        <taxon>Magallana</taxon>
    </lineage>
</organism>
<dbReference type="AlphaFoldDB" id="K1PYE9"/>
<dbReference type="HOGENOM" id="CLU_2778328_0_0_1"/>
<gene>
    <name evidence="1" type="ORF">CGI_10017899</name>
</gene>